<feature type="non-terminal residue" evidence="1">
    <location>
        <position position="1"/>
    </location>
</feature>
<dbReference type="InterPro" id="IPR012337">
    <property type="entry name" value="RNaseH-like_sf"/>
</dbReference>
<comment type="caution">
    <text evidence="1">The sequence shown here is derived from an EMBL/GenBank/DDBJ whole genome shotgun (WGS) entry which is preliminary data.</text>
</comment>
<feature type="non-terminal residue" evidence="1">
    <location>
        <position position="69"/>
    </location>
</feature>
<dbReference type="OrthoDB" id="3262464at2759"/>
<name>A0A9P5T8T3_9AGAM</name>
<dbReference type="EMBL" id="WHVB01000008">
    <property type="protein sequence ID" value="KAF8480163.1"/>
    <property type="molecule type" value="Genomic_DNA"/>
</dbReference>
<reference evidence="1" key="1">
    <citation type="submission" date="2019-10" db="EMBL/GenBank/DDBJ databases">
        <authorList>
            <consortium name="DOE Joint Genome Institute"/>
            <person name="Kuo A."/>
            <person name="Miyauchi S."/>
            <person name="Kiss E."/>
            <person name="Drula E."/>
            <person name="Kohler A."/>
            <person name="Sanchez-Garcia M."/>
            <person name="Andreopoulos B."/>
            <person name="Barry K.W."/>
            <person name="Bonito G."/>
            <person name="Buee M."/>
            <person name="Carver A."/>
            <person name="Chen C."/>
            <person name="Cichocki N."/>
            <person name="Clum A."/>
            <person name="Culley D."/>
            <person name="Crous P.W."/>
            <person name="Fauchery L."/>
            <person name="Girlanda M."/>
            <person name="Hayes R."/>
            <person name="Keri Z."/>
            <person name="LaButti K."/>
            <person name="Lipzen A."/>
            <person name="Lombard V."/>
            <person name="Magnuson J."/>
            <person name="Maillard F."/>
            <person name="Morin E."/>
            <person name="Murat C."/>
            <person name="Nolan M."/>
            <person name="Ohm R."/>
            <person name="Pangilinan J."/>
            <person name="Pereira M."/>
            <person name="Perotto S."/>
            <person name="Peter M."/>
            <person name="Riley R."/>
            <person name="Sitrit Y."/>
            <person name="Stielow B."/>
            <person name="Szollosi G."/>
            <person name="Zifcakova L."/>
            <person name="Stursova M."/>
            <person name="Spatafora J.W."/>
            <person name="Tedersoo L."/>
            <person name="Vaario L.-M."/>
            <person name="Yamada A."/>
            <person name="Yan M."/>
            <person name="Wang P."/>
            <person name="Xu J."/>
            <person name="Bruns T."/>
            <person name="Baldrian P."/>
            <person name="Vilgalys R."/>
            <person name="Henrissat B."/>
            <person name="Grigoriev I.V."/>
            <person name="Hibbett D."/>
            <person name="Nagy L.G."/>
            <person name="Martin F.M."/>
        </authorList>
    </citation>
    <scope>NUCLEOTIDE SEQUENCE</scope>
    <source>
        <strain evidence="1">Prilba</strain>
    </source>
</reference>
<accession>A0A9P5T8T3</accession>
<evidence type="ECO:0000313" key="1">
    <source>
        <dbReference type="EMBL" id="KAF8480163.1"/>
    </source>
</evidence>
<reference evidence="1" key="2">
    <citation type="journal article" date="2020" name="Nat. Commun.">
        <title>Large-scale genome sequencing of mycorrhizal fungi provides insights into the early evolution of symbiotic traits.</title>
        <authorList>
            <person name="Miyauchi S."/>
            <person name="Kiss E."/>
            <person name="Kuo A."/>
            <person name="Drula E."/>
            <person name="Kohler A."/>
            <person name="Sanchez-Garcia M."/>
            <person name="Morin E."/>
            <person name="Andreopoulos B."/>
            <person name="Barry K.W."/>
            <person name="Bonito G."/>
            <person name="Buee M."/>
            <person name="Carver A."/>
            <person name="Chen C."/>
            <person name="Cichocki N."/>
            <person name="Clum A."/>
            <person name="Culley D."/>
            <person name="Crous P.W."/>
            <person name="Fauchery L."/>
            <person name="Girlanda M."/>
            <person name="Hayes R.D."/>
            <person name="Keri Z."/>
            <person name="LaButti K."/>
            <person name="Lipzen A."/>
            <person name="Lombard V."/>
            <person name="Magnuson J."/>
            <person name="Maillard F."/>
            <person name="Murat C."/>
            <person name="Nolan M."/>
            <person name="Ohm R.A."/>
            <person name="Pangilinan J."/>
            <person name="Pereira M.F."/>
            <person name="Perotto S."/>
            <person name="Peter M."/>
            <person name="Pfister S."/>
            <person name="Riley R."/>
            <person name="Sitrit Y."/>
            <person name="Stielow J.B."/>
            <person name="Szollosi G."/>
            <person name="Zifcakova L."/>
            <person name="Stursova M."/>
            <person name="Spatafora J.W."/>
            <person name="Tedersoo L."/>
            <person name="Vaario L.M."/>
            <person name="Yamada A."/>
            <person name="Yan M."/>
            <person name="Wang P."/>
            <person name="Xu J."/>
            <person name="Bruns T."/>
            <person name="Baldrian P."/>
            <person name="Vilgalys R."/>
            <person name="Dunand C."/>
            <person name="Henrissat B."/>
            <person name="Grigoriev I.V."/>
            <person name="Hibbett D."/>
            <person name="Nagy L.G."/>
            <person name="Martin F.M."/>
        </authorList>
    </citation>
    <scope>NUCLEOTIDE SEQUENCE</scope>
    <source>
        <strain evidence="1">Prilba</strain>
    </source>
</reference>
<dbReference type="AlphaFoldDB" id="A0A9P5T8T3"/>
<dbReference type="SUPFAM" id="SSF53098">
    <property type="entry name" value="Ribonuclease H-like"/>
    <property type="match status" value="1"/>
</dbReference>
<gene>
    <name evidence="1" type="ORF">DFH94DRAFT_606944</name>
</gene>
<organism evidence="1 2">
    <name type="scientific">Russula ochroleuca</name>
    <dbReference type="NCBI Taxonomy" id="152965"/>
    <lineage>
        <taxon>Eukaryota</taxon>
        <taxon>Fungi</taxon>
        <taxon>Dikarya</taxon>
        <taxon>Basidiomycota</taxon>
        <taxon>Agaricomycotina</taxon>
        <taxon>Agaricomycetes</taxon>
        <taxon>Russulales</taxon>
        <taxon>Russulaceae</taxon>
        <taxon>Russula</taxon>
    </lineage>
</organism>
<evidence type="ECO:0000313" key="2">
    <source>
        <dbReference type="Proteomes" id="UP000759537"/>
    </source>
</evidence>
<proteinExistence type="predicted"/>
<protein>
    <recommendedName>
        <fullName evidence="3">HAT C-terminal dimerisation domain-containing protein</fullName>
    </recommendedName>
</protein>
<keyword evidence="2" id="KW-1185">Reference proteome</keyword>
<sequence length="69" mass="8204">LYTIAMDYLPIQAIAVPCEHVFSSSAEMDTKQRNQILAELMKVLQMVKFHLKKEWLNFTKNWMVDKKQM</sequence>
<dbReference type="Proteomes" id="UP000759537">
    <property type="component" value="Unassembled WGS sequence"/>
</dbReference>
<evidence type="ECO:0008006" key="3">
    <source>
        <dbReference type="Google" id="ProtNLM"/>
    </source>
</evidence>